<evidence type="ECO:0000256" key="1">
    <source>
        <dbReference type="ARBA" id="ARBA00001974"/>
    </source>
</evidence>
<organism evidence="9">
    <name type="scientific">viral metagenome</name>
    <dbReference type="NCBI Taxonomy" id="1070528"/>
    <lineage>
        <taxon>unclassified sequences</taxon>
        <taxon>metagenomes</taxon>
        <taxon>organismal metagenomes</taxon>
    </lineage>
</organism>
<dbReference type="InterPro" id="IPR039799">
    <property type="entry name" value="ALR/ERV"/>
</dbReference>
<evidence type="ECO:0000256" key="7">
    <source>
        <dbReference type="SAM" id="Phobius"/>
    </source>
</evidence>
<dbReference type="EC" id="1.8.3.2" evidence="2"/>
<evidence type="ECO:0000256" key="5">
    <source>
        <dbReference type="ARBA" id="ARBA00023002"/>
    </source>
</evidence>
<protein>
    <recommendedName>
        <fullName evidence="2">thiol oxidase</fullName>
        <ecNumber evidence="2">1.8.3.2</ecNumber>
    </recommendedName>
</protein>
<dbReference type="GO" id="GO:0016971">
    <property type="term" value="F:flavin-dependent sulfhydryl oxidase activity"/>
    <property type="evidence" value="ECO:0007669"/>
    <property type="project" value="InterPro"/>
</dbReference>
<keyword evidence="4" id="KW-0274">FAD</keyword>
<name>A0A6C0IL21_9ZZZZ</name>
<evidence type="ECO:0000256" key="3">
    <source>
        <dbReference type="ARBA" id="ARBA00022630"/>
    </source>
</evidence>
<evidence type="ECO:0000256" key="4">
    <source>
        <dbReference type="ARBA" id="ARBA00022827"/>
    </source>
</evidence>
<evidence type="ECO:0000256" key="6">
    <source>
        <dbReference type="ARBA" id="ARBA00023157"/>
    </source>
</evidence>
<dbReference type="InterPro" id="IPR017905">
    <property type="entry name" value="ERV/ALR_sulphydryl_oxidase"/>
</dbReference>
<dbReference type="InterPro" id="IPR036774">
    <property type="entry name" value="ERV/ALR_sulphydryl_oxid_sf"/>
</dbReference>
<keyword evidence="6" id="KW-1015">Disulfide bond</keyword>
<keyword evidence="5" id="KW-0560">Oxidoreductase</keyword>
<dbReference type="SUPFAM" id="SSF69000">
    <property type="entry name" value="FAD-dependent thiol oxidase"/>
    <property type="match status" value="1"/>
</dbReference>
<proteinExistence type="predicted"/>
<keyword evidence="7" id="KW-1133">Transmembrane helix</keyword>
<dbReference type="Gene3D" id="1.20.120.310">
    <property type="entry name" value="ERV/ALR sulfhydryl oxidase domain"/>
    <property type="match status" value="1"/>
</dbReference>
<feature type="domain" description="ERV/ALR sulfhydryl oxidase" evidence="8">
    <location>
        <begin position="1"/>
        <end position="104"/>
    </location>
</feature>
<dbReference type="EMBL" id="MN740207">
    <property type="protein sequence ID" value="QHT93330.1"/>
    <property type="molecule type" value="Genomic_DNA"/>
</dbReference>
<evidence type="ECO:0000313" key="9">
    <source>
        <dbReference type="EMBL" id="QHT93330.1"/>
    </source>
</evidence>
<dbReference type="GO" id="GO:0005739">
    <property type="term" value="C:mitochondrion"/>
    <property type="evidence" value="ECO:0007669"/>
    <property type="project" value="TreeGrafter"/>
</dbReference>
<keyword evidence="7" id="KW-0472">Membrane</keyword>
<dbReference type="AlphaFoldDB" id="A0A6C0IL21"/>
<dbReference type="PANTHER" id="PTHR12645">
    <property type="entry name" value="ALR/ERV"/>
    <property type="match status" value="1"/>
</dbReference>
<keyword evidence="3" id="KW-0285">Flavoprotein</keyword>
<evidence type="ECO:0000256" key="2">
    <source>
        <dbReference type="ARBA" id="ARBA00012512"/>
    </source>
</evidence>
<keyword evidence="7" id="KW-0812">Transmembrane</keyword>
<dbReference type="PROSITE" id="PS51324">
    <property type="entry name" value="ERV_ALR"/>
    <property type="match status" value="1"/>
</dbReference>
<dbReference type="GO" id="GO:0050660">
    <property type="term" value="F:flavin adenine dinucleotide binding"/>
    <property type="evidence" value="ECO:0007669"/>
    <property type="project" value="TreeGrafter"/>
</dbReference>
<comment type="cofactor">
    <cofactor evidence="1">
        <name>FAD</name>
        <dbReference type="ChEBI" id="CHEBI:57692"/>
    </cofactor>
</comment>
<sequence length="145" mass="17435">MKLDPNIWGPHYWFFLHTTALSYPIKPNDTIRKKFYEFIHNFPLFIPSPKISSSFSDLLEQYPVSPYLDSKDSLVRWTHFIHNKINKKLEKDEISLSKFYTDYYKQYETVTEKQVEYVKTKRHIAYAVIVIIISIVIYLFTRSDI</sequence>
<feature type="transmembrane region" description="Helical" evidence="7">
    <location>
        <begin position="123"/>
        <end position="141"/>
    </location>
</feature>
<accession>A0A6C0IL21</accession>
<evidence type="ECO:0000259" key="8">
    <source>
        <dbReference type="PROSITE" id="PS51324"/>
    </source>
</evidence>
<dbReference type="PANTHER" id="PTHR12645:SF0">
    <property type="entry name" value="FAD-LINKED SULFHYDRYL OXIDASE ALR"/>
    <property type="match status" value="1"/>
</dbReference>
<reference evidence="9" key="1">
    <citation type="journal article" date="2020" name="Nature">
        <title>Giant virus diversity and host interactions through global metagenomics.</title>
        <authorList>
            <person name="Schulz F."/>
            <person name="Roux S."/>
            <person name="Paez-Espino D."/>
            <person name="Jungbluth S."/>
            <person name="Walsh D.A."/>
            <person name="Denef V.J."/>
            <person name="McMahon K.D."/>
            <person name="Konstantinidis K.T."/>
            <person name="Eloe-Fadrosh E.A."/>
            <person name="Kyrpides N.C."/>
            <person name="Woyke T."/>
        </authorList>
    </citation>
    <scope>NUCLEOTIDE SEQUENCE</scope>
    <source>
        <strain evidence="9">GVMAG-M-3300024252-29</strain>
    </source>
</reference>
<dbReference type="Pfam" id="PF04777">
    <property type="entry name" value="Evr1_Alr"/>
    <property type="match status" value="1"/>
</dbReference>